<reference evidence="1 2" key="1">
    <citation type="submission" date="2020-08" db="EMBL/GenBank/DDBJ databases">
        <title>Above-ground endophytic microbial communities from plants in different locations in the United States.</title>
        <authorList>
            <person name="Frank C."/>
        </authorList>
    </citation>
    <scope>NUCLEOTIDE SEQUENCE [LARGE SCALE GENOMIC DNA]</scope>
    <source>
        <strain evidence="1 2">WP4_2_2</strain>
    </source>
</reference>
<dbReference type="RefSeq" id="WP_183724736.1">
    <property type="nucleotide sequence ID" value="NZ_JACHBW010000008.1"/>
</dbReference>
<dbReference type="Proteomes" id="UP000571554">
    <property type="component" value="Unassembled WGS sequence"/>
</dbReference>
<organism evidence="1 2">
    <name type="scientific">Paraburkholderia bannensis</name>
    <dbReference type="NCBI Taxonomy" id="765414"/>
    <lineage>
        <taxon>Bacteria</taxon>
        <taxon>Pseudomonadati</taxon>
        <taxon>Pseudomonadota</taxon>
        <taxon>Betaproteobacteria</taxon>
        <taxon>Burkholderiales</taxon>
        <taxon>Burkholderiaceae</taxon>
        <taxon>Paraburkholderia</taxon>
    </lineage>
</organism>
<evidence type="ECO:0000313" key="1">
    <source>
        <dbReference type="EMBL" id="MBB6103223.1"/>
    </source>
</evidence>
<dbReference type="AlphaFoldDB" id="A0A7W9TXH3"/>
<comment type="caution">
    <text evidence="1">The sequence shown here is derived from an EMBL/GenBank/DDBJ whole genome shotgun (WGS) entry which is preliminary data.</text>
</comment>
<accession>A0A7W9TXH3</accession>
<sequence length="223" mass="25099">MNAIFQSTEQALHVGFLVTSLPSRQKNAFRVALIQALEALPKLGKDQEKFLAYLRGDAPDGTINFGGLTSDEVRAQCAMVVACVRDQLPEPERYAMWIRYARGIPAQPRTAQRAADPGIPPSMEWKRGVFGIATYLRPSVNLQNRETIMALIAAHAFPNQREKEFTYQQISKHYGVPVRTLERAAFMIRKRLRGLENQGVERLKPMFERDGLVEAEDAEIVSA</sequence>
<protein>
    <submittedName>
        <fullName evidence="1">Uncharacterized protein</fullName>
    </submittedName>
</protein>
<gene>
    <name evidence="1" type="ORF">F4827_003078</name>
</gene>
<proteinExistence type="predicted"/>
<evidence type="ECO:0000313" key="2">
    <source>
        <dbReference type="Proteomes" id="UP000571554"/>
    </source>
</evidence>
<name>A0A7W9TXH3_9BURK</name>
<dbReference type="EMBL" id="JACHBW010000008">
    <property type="protein sequence ID" value="MBB6103223.1"/>
    <property type="molecule type" value="Genomic_DNA"/>
</dbReference>
<keyword evidence="2" id="KW-1185">Reference proteome</keyword>